<dbReference type="Proteomes" id="UP000003120">
    <property type="component" value="Unassembled WGS sequence"/>
</dbReference>
<comment type="caution">
    <text evidence="2">The sequence shown here is derived from an EMBL/GenBank/DDBJ whole genome shotgun (WGS) entry which is preliminary data.</text>
</comment>
<proteinExistence type="predicted"/>
<accession>A0AAN3VX43</accession>
<dbReference type="EMBL" id="ALKK01000011">
    <property type="protein sequence ID" value="EJU18746.1"/>
    <property type="molecule type" value="Genomic_DNA"/>
</dbReference>
<feature type="coiled-coil region" evidence="1">
    <location>
        <begin position="103"/>
        <end position="174"/>
    </location>
</feature>
<dbReference type="AlphaFoldDB" id="A0AAN3VX43"/>
<evidence type="ECO:0000313" key="2">
    <source>
        <dbReference type="EMBL" id="EJU18746.1"/>
    </source>
</evidence>
<reference evidence="2 3" key="1">
    <citation type="submission" date="2012-07" db="EMBL/GenBank/DDBJ databases">
        <authorList>
            <person name="Durkin A.S."/>
            <person name="McCorrison J."/>
            <person name="Torralba M."/>
            <person name="Gillis M."/>
            <person name="Methe B."/>
            <person name="Sutton G."/>
            <person name="Nelson K.E."/>
        </authorList>
    </citation>
    <scope>NUCLEOTIDE SEQUENCE [LARGE SCALE GENOMIC DNA]</scope>
    <source>
        <strain evidence="2 3">Fnf 1007</strain>
    </source>
</reference>
<gene>
    <name evidence="2" type="ORF">HMPREF1127_1033</name>
</gene>
<dbReference type="RefSeq" id="WP_005960358.1">
    <property type="nucleotide sequence ID" value="NZ_ALKK01000011.1"/>
</dbReference>
<name>A0AAN3VX43_9FUSO</name>
<keyword evidence="1" id="KW-0175">Coiled coil</keyword>
<evidence type="ECO:0000256" key="1">
    <source>
        <dbReference type="SAM" id="Coils"/>
    </source>
</evidence>
<evidence type="ECO:0000313" key="3">
    <source>
        <dbReference type="Proteomes" id="UP000003120"/>
    </source>
</evidence>
<protein>
    <submittedName>
        <fullName evidence="2">Uncharacterized protein</fullName>
    </submittedName>
</protein>
<sequence>MNITKHAMMRYVSRIHKIAGINEKTYDNFKRDNETLISELEERLQEEFLKSEFFIKQKHEGHQEASFYINEDKMMTYVVVNGNMLTCYPIDFNLDEIGNIEMYHTLRNSFNREKELLKNMEENSVISEKEAGIRELELEIQMLFSKQKQLEKEKSTLENEIQIEKLKIDDVRNKSSYIAERILRSCKKGL</sequence>
<organism evidence="2 3">
    <name type="scientific">Fusobacterium necrophorum subsp. funduliforme Fnf 1007</name>
    <dbReference type="NCBI Taxonomy" id="1161424"/>
    <lineage>
        <taxon>Bacteria</taxon>
        <taxon>Fusobacteriati</taxon>
        <taxon>Fusobacteriota</taxon>
        <taxon>Fusobacteriia</taxon>
        <taxon>Fusobacteriales</taxon>
        <taxon>Fusobacteriaceae</taxon>
        <taxon>Fusobacterium</taxon>
    </lineage>
</organism>
<dbReference type="GeneID" id="75075275"/>